<dbReference type="RefSeq" id="WP_022061462.1">
    <property type="nucleotide sequence ID" value="NZ_CAUABS010000005.1"/>
</dbReference>
<sequence>MFCLTGALALATTSCKDEKVTTMQTITVNGQICEVKSAFYVEEKADEQWETSYDLILFREYFSTLPFTMSDYGVDIEVSESLIGKTIDLTEPVTQTGPLRPYLSVGAIGETEFDIVHSFERITVSNGDDISSATVSYGMLTVTRDGDNFSVKLSVKLSDGKSIFADWTGKATKVTIPE</sequence>
<dbReference type="EMBL" id="VVXJ01000002">
    <property type="protein sequence ID" value="KAA2378072.1"/>
    <property type="molecule type" value="Genomic_DNA"/>
</dbReference>
<accession>A0A5B3GXT3</accession>
<dbReference type="EMBL" id="VVXK01000004">
    <property type="protein sequence ID" value="KAA2371297.1"/>
    <property type="molecule type" value="Genomic_DNA"/>
</dbReference>
<comment type="caution">
    <text evidence="2">The sequence shown here is derived from an EMBL/GenBank/DDBJ whole genome shotgun (WGS) entry which is preliminary data.</text>
</comment>
<dbReference type="Proteomes" id="UP000322658">
    <property type="component" value="Unassembled WGS sequence"/>
</dbReference>
<evidence type="ECO:0000313" key="3">
    <source>
        <dbReference type="Proteomes" id="UP000322658"/>
    </source>
</evidence>
<evidence type="ECO:0000313" key="2">
    <source>
        <dbReference type="EMBL" id="KAA2378072.1"/>
    </source>
</evidence>
<name>A0A5B3GXT3_9BACT</name>
<dbReference type="Proteomes" id="UP000323567">
    <property type="component" value="Unassembled WGS sequence"/>
</dbReference>
<evidence type="ECO:0000313" key="4">
    <source>
        <dbReference type="Proteomes" id="UP000323567"/>
    </source>
</evidence>
<gene>
    <name evidence="2" type="ORF">F2Y07_01200</name>
    <name evidence="1" type="ORF">F2Y13_04455</name>
</gene>
<dbReference type="AlphaFoldDB" id="A0A5B3GXT3"/>
<reference evidence="3 4" key="1">
    <citation type="journal article" date="2019" name="Nat. Med.">
        <title>A library of human gut bacterial isolates paired with longitudinal multiomics data enables mechanistic microbiome research.</title>
        <authorList>
            <person name="Poyet M."/>
            <person name="Groussin M."/>
            <person name="Gibbons S.M."/>
            <person name="Avila-Pacheco J."/>
            <person name="Jiang X."/>
            <person name="Kearney S.M."/>
            <person name="Perrotta A.R."/>
            <person name="Berdy B."/>
            <person name="Zhao S."/>
            <person name="Lieberman T.D."/>
            <person name="Swanson P.K."/>
            <person name="Smith M."/>
            <person name="Roesemann S."/>
            <person name="Alexander J.E."/>
            <person name="Rich S.A."/>
            <person name="Livny J."/>
            <person name="Vlamakis H."/>
            <person name="Clish C."/>
            <person name="Bullock K."/>
            <person name="Deik A."/>
            <person name="Scott J."/>
            <person name="Pierce K.A."/>
            <person name="Xavier R.J."/>
            <person name="Alm E.J."/>
        </authorList>
    </citation>
    <scope>NUCLEOTIDE SEQUENCE [LARGE SCALE GENOMIC DNA]</scope>
    <source>
        <strain evidence="2 3">BIOML-A1</strain>
        <strain evidence="1 4">BIOML-A2</strain>
    </source>
</reference>
<organism evidence="2 3">
    <name type="scientific">Alistipes shahii</name>
    <dbReference type="NCBI Taxonomy" id="328814"/>
    <lineage>
        <taxon>Bacteria</taxon>
        <taxon>Pseudomonadati</taxon>
        <taxon>Bacteroidota</taxon>
        <taxon>Bacteroidia</taxon>
        <taxon>Bacteroidales</taxon>
        <taxon>Rikenellaceae</taxon>
        <taxon>Alistipes</taxon>
    </lineage>
</organism>
<proteinExistence type="predicted"/>
<evidence type="ECO:0000313" key="1">
    <source>
        <dbReference type="EMBL" id="KAA2371297.1"/>
    </source>
</evidence>
<protein>
    <submittedName>
        <fullName evidence="2">Uncharacterized protein</fullName>
    </submittedName>
</protein>